<feature type="compositionally biased region" description="Basic residues" evidence="1">
    <location>
        <begin position="122"/>
        <end position="135"/>
    </location>
</feature>
<evidence type="ECO:0000313" key="2">
    <source>
        <dbReference type="EMBL" id="CAH2222969.1"/>
    </source>
</evidence>
<name>A0AAD1R3I4_PELCU</name>
<dbReference type="AlphaFoldDB" id="A0AAD1R3I4"/>
<feature type="compositionally biased region" description="Polar residues" evidence="1">
    <location>
        <begin position="72"/>
        <end position="84"/>
    </location>
</feature>
<proteinExistence type="predicted"/>
<accession>A0AAD1R3I4</accession>
<evidence type="ECO:0000313" key="3">
    <source>
        <dbReference type="Proteomes" id="UP001295444"/>
    </source>
</evidence>
<feature type="region of interest" description="Disordered" evidence="1">
    <location>
        <begin position="72"/>
        <end position="167"/>
    </location>
</feature>
<organism evidence="2 3">
    <name type="scientific">Pelobates cultripes</name>
    <name type="common">Western spadefoot toad</name>
    <dbReference type="NCBI Taxonomy" id="61616"/>
    <lineage>
        <taxon>Eukaryota</taxon>
        <taxon>Metazoa</taxon>
        <taxon>Chordata</taxon>
        <taxon>Craniata</taxon>
        <taxon>Vertebrata</taxon>
        <taxon>Euteleostomi</taxon>
        <taxon>Amphibia</taxon>
        <taxon>Batrachia</taxon>
        <taxon>Anura</taxon>
        <taxon>Pelobatoidea</taxon>
        <taxon>Pelobatidae</taxon>
        <taxon>Pelobates</taxon>
    </lineage>
</organism>
<gene>
    <name evidence="2" type="ORF">PECUL_23A047954</name>
</gene>
<feature type="compositionally biased region" description="Acidic residues" evidence="1">
    <location>
        <begin position="146"/>
        <end position="167"/>
    </location>
</feature>
<protein>
    <submittedName>
        <fullName evidence="2">Uncharacterized protein</fullName>
    </submittedName>
</protein>
<evidence type="ECO:0000256" key="1">
    <source>
        <dbReference type="SAM" id="MobiDB-lite"/>
    </source>
</evidence>
<dbReference type="Proteomes" id="UP001295444">
    <property type="component" value="Chromosome 01"/>
</dbReference>
<reference evidence="2" key="1">
    <citation type="submission" date="2022-03" db="EMBL/GenBank/DDBJ databases">
        <authorList>
            <person name="Alioto T."/>
            <person name="Alioto T."/>
            <person name="Gomez Garrido J."/>
        </authorList>
    </citation>
    <scope>NUCLEOTIDE SEQUENCE</scope>
</reference>
<sequence length="167" mass="18209">MQASGDGPIDHPLNVMGTTASDPDANMMASEEFQSLLDVTMTNFINKASASAMGVISSTITRFVTQVFMQGHSTTQAPPQTSCKALSKHKHPDAPPHTQDNPGLNDMPQAVQGGAQQPRNRAAGRAKVARHWKRERAHDIMSDSDYSYEEGSDEVFSDLYEDEVSED</sequence>
<dbReference type="EMBL" id="OW240912">
    <property type="protein sequence ID" value="CAH2222969.1"/>
    <property type="molecule type" value="Genomic_DNA"/>
</dbReference>
<keyword evidence="3" id="KW-1185">Reference proteome</keyword>